<comment type="caution">
    <text evidence="3">The sequence shown here is derived from an EMBL/GenBank/DDBJ whole genome shotgun (WGS) entry which is preliminary data.</text>
</comment>
<dbReference type="OrthoDB" id="10523143at2759"/>
<accession>A0A1Y2ENX4</accession>
<gene>
    <name evidence="3" type="ORF">LY90DRAFT_667142</name>
</gene>
<dbReference type="Proteomes" id="UP000193920">
    <property type="component" value="Unassembled WGS sequence"/>
</dbReference>
<dbReference type="EMBL" id="MCOG01000039">
    <property type="protein sequence ID" value="ORY72555.1"/>
    <property type="molecule type" value="Genomic_DNA"/>
</dbReference>
<protein>
    <recommendedName>
        <fullName evidence="5">CBM10 domain-containing protein</fullName>
    </recommendedName>
</protein>
<proteinExistence type="predicted"/>
<evidence type="ECO:0000313" key="3">
    <source>
        <dbReference type="EMBL" id="ORY72555.1"/>
    </source>
</evidence>
<keyword evidence="1" id="KW-0812">Transmembrane</keyword>
<evidence type="ECO:0008006" key="5">
    <source>
        <dbReference type="Google" id="ProtNLM"/>
    </source>
</evidence>
<keyword evidence="1" id="KW-0472">Membrane</keyword>
<organism evidence="3 4">
    <name type="scientific">Neocallimastix californiae</name>
    <dbReference type="NCBI Taxonomy" id="1754190"/>
    <lineage>
        <taxon>Eukaryota</taxon>
        <taxon>Fungi</taxon>
        <taxon>Fungi incertae sedis</taxon>
        <taxon>Chytridiomycota</taxon>
        <taxon>Chytridiomycota incertae sedis</taxon>
        <taxon>Neocallimastigomycetes</taxon>
        <taxon>Neocallimastigales</taxon>
        <taxon>Neocallimastigaceae</taxon>
        <taxon>Neocallimastix</taxon>
    </lineage>
</organism>
<keyword evidence="2" id="KW-0732">Signal</keyword>
<keyword evidence="1" id="KW-1133">Transmembrane helix</keyword>
<evidence type="ECO:0000256" key="1">
    <source>
        <dbReference type="SAM" id="Phobius"/>
    </source>
</evidence>
<evidence type="ECO:0000256" key="2">
    <source>
        <dbReference type="SAM" id="SignalP"/>
    </source>
</evidence>
<dbReference type="AlphaFoldDB" id="A0A1Y2ENX4"/>
<feature type="signal peptide" evidence="2">
    <location>
        <begin position="1"/>
        <end position="20"/>
    </location>
</feature>
<feature type="chain" id="PRO_5012237532" description="CBM10 domain-containing protein" evidence="2">
    <location>
        <begin position="21"/>
        <end position="284"/>
    </location>
</feature>
<feature type="transmembrane region" description="Helical" evidence="1">
    <location>
        <begin position="264"/>
        <end position="283"/>
    </location>
</feature>
<name>A0A1Y2ENX4_9FUNG</name>
<reference evidence="3 4" key="1">
    <citation type="submission" date="2016-08" db="EMBL/GenBank/DDBJ databases">
        <title>A Parts List for Fungal Cellulosomes Revealed by Comparative Genomics.</title>
        <authorList>
            <consortium name="DOE Joint Genome Institute"/>
            <person name="Haitjema C.H."/>
            <person name="Gilmore S.P."/>
            <person name="Henske J.K."/>
            <person name="Solomon K.V."/>
            <person name="De Groot R."/>
            <person name="Kuo A."/>
            <person name="Mondo S.J."/>
            <person name="Salamov A.A."/>
            <person name="Labutti K."/>
            <person name="Zhao Z."/>
            <person name="Chiniquy J."/>
            <person name="Barry K."/>
            <person name="Brewer H.M."/>
            <person name="Purvine S.O."/>
            <person name="Wright A.T."/>
            <person name="Boxma B."/>
            <person name="Van Alen T."/>
            <person name="Hackstein J.H."/>
            <person name="Baker S.E."/>
            <person name="Grigoriev I.V."/>
            <person name="O'Malley M.A."/>
        </authorList>
    </citation>
    <scope>NUCLEOTIDE SEQUENCE [LARGE SCALE GENOMIC DNA]</scope>
    <source>
        <strain evidence="3 4">G1</strain>
    </source>
</reference>
<evidence type="ECO:0000313" key="4">
    <source>
        <dbReference type="Proteomes" id="UP000193920"/>
    </source>
</evidence>
<keyword evidence="4" id="KW-1185">Reference proteome</keyword>
<sequence>MNKLVFILFFLCSYVHINWGIYVCEECKSTRDENGFYYGWENNEECIIDPQRCNTGVYRDGYFNTCKKCQITVFVNHIFYGWENNTECQIDVDYCNRAYGNLSDRRKEEQNCKYCFFSSFDNKSQTYYGFENGQYCYLNMSFCFDTNSMIKKNDNYCKWCEPIDNVEINPDIKLKGRNSDGTDCIIDHKKCGLLNILNYNLTKKVCTYCSVMKKENNEYYSRENNEYCTIDKERCADQVNIFDTYEKTFDPKSTTVQASTALKYFSYNIFISIILLIPLINYMF</sequence>